<evidence type="ECO:0000313" key="3">
    <source>
        <dbReference type="Proteomes" id="UP000324222"/>
    </source>
</evidence>
<dbReference type="AlphaFoldDB" id="A0A5B7HTU7"/>
<sequence length="59" mass="5828">MSDAGQVLRGTGAPLAGWVHASTSGKETVNTSPFLPGGGNSIRVGEDGSKGANDNGDTK</sequence>
<keyword evidence="3" id="KW-1185">Reference proteome</keyword>
<organism evidence="2 3">
    <name type="scientific">Portunus trituberculatus</name>
    <name type="common">Swimming crab</name>
    <name type="synonym">Neptunus trituberculatus</name>
    <dbReference type="NCBI Taxonomy" id="210409"/>
    <lineage>
        <taxon>Eukaryota</taxon>
        <taxon>Metazoa</taxon>
        <taxon>Ecdysozoa</taxon>
        <taxon>Arthropoda</taxon>
        <taxon>Crustacea</taxon>
        <taxon>Multicrustacea</taxon>
        <taxon>Malacostraca</taxon>
        <taxon>Eumalacostraca</taxon>
        <taxon>Eucarida</taxon>
        <taxon>Decapoda</taxon>
        <taxon>Pleocyemata</taxon>
        <taxon>Brachyura</taxon>
        <taxon>Eubrachyura</taxon>
        <taxon>Portunoidea</taxon>
        <taxon>Portunidae</taxon>
        <taxon>Portuninae</taxon>
        <taxon>Portunus</taxon>
    </lineage>
</organism>
<dbReference type="Proteomes" id="UP000324222">
    <property type="component" value="Unassembled WGS sequence"/>
</dbReference>
<dbReference type="EMBL" id="VSRR010039684">
    <property type="protein sequence ID" value="MPC74772.1"/>
    <property type="molecule type" value="Genomic_DNA"/>
</dbReference>
<feature type="region of interest" description="Disordered" evidence="1">
    <location>
        <begin position="1"/>
        <end position="59"/>
    </location>
</feature>
<name>A0A5B7HTU7_PORTR</name>
<reference evidence="2 3" key="1">
    <citation type="submission" date="2019-05" db="EMBL/GenBank/DDBJ databases">
        <title>Another draft genome of Portunus trituberculatus and its Hox gene families provides insights of decapod evolution.</title>
        <authorList>
            <person name="Jeong J.-H."/>
            <person name="Song I."/>
            <person name="Kim S."/>
            <person name="Choi T."/>
            <person name="Kim D."/>
            <person name="Ryu S."/>
            <person name="Kim W."/>
        </authorList>
    </citation>
    <scope>NUCLEOTIDE SEQUENCE [LARGE SCALE GENOMIC DNA]</scope>
    <source>
        <tissue evidence="2">Muscle</tissue>
    </source>
</reference>
<feature type="compositionally biased region" description="Polar residues" evidence="1">
    <location>
        <begin position="21"/>
        <end position="33"/>
    </location>
</feature>
<accession>A0A5B7HTU7</accession>
<gene>
    <name evidence="2" type="ORF">E2C01_069147</name>
</gene>
<proteinExistence type="predicted"/>
<comment type="caution">
    <text evidence="2">The sequence shown here is derived from an EMBL/GenBank/DDBJ whole genome shotgun (WGS) entry which is preliminary data.</text>
</comment>
<protein>
    <submittedName>
        <fullName evidence="2">Uncharacterized protein</fullName>
    </submittedName>
</protein>
<evidence type="ECO:0000313" key="2">
    <source>
        <dbReference type="EMBL" id="MPC74772.1"/>
    </source>
</evidence>
<evidence type="ECO:0000256" key="1">
    <source>
        <dbReference type="SAM" id="MobiDB-lite"/>
    </source>
</evidence>